<protein>
    <submittedName>
        <fullName evidence="1">Uncharacterized protein</fullName>
    </submittedName>
</protein>
<evidence type="ECO:0000313" key="1">
    <source>
        <dbReference type="EMBL" id="KAE9394470.1"/>
    </source>
</evidence>
<evidence type="ECO:0000313" key="2">
    <source>
        <dbReference type="Proteomes" id="UP000799118"/>
    </source>
</evidence>
<feature type="non-terminal residue" evidence="1">
    <location>
        <position position="81"/>
    </location>
</feature>
<accession>A0A6A4H9Q4</accession>
<organism evidence="1 2">
    <name type="scientific">Gymnopus androsaceus JB14</name>
    <dbReference type="NCBI Taxonomy" id="1447944"/>
    <lineage>
        <taxon>Eukaryota</taxon>
        <taxon>Fungi</taxon>
        <taxon>Dikarya</taxon>
        <taxon>Basidiomycota</taxon>
        <taxon>Agaricomycotina</taxon>
        <taxon>Agaricomycetes</taxon>
        <taxon>Agaricomycetidae</taxon>
        <taxon>Agaricales</taxon>
        <taxon>Marasmiineae</taxon>
        <taxon>Omphalotaceae</taxon>
        <taxon>Gymnopus</taxon>
    </lineage>
</organism>
<keyword evidence="2" id="KW-1185">Reference proteome</keyword>
<dbReference type="EMBL" id="ML769549">
    <property type="protein sequence ID" value="KAE9394470.1"/>
    <property type="molecule type" value="Genomic_DNA"/>
</dbReference>
<dbReference type="Proteomes" id="UP000799118">
    <property type="component" value="Unassembled WGS sequence"/>
</dbReference>
<reference evidence="1" key="1">
    <citation type="journal article" date="2019" name="Environ. Microbiol.">
        <title>Fungal ecological strategies reflected in gene transcription - a case study of two litter decomposers.</title>
        <authorList>
            <person name="Barbi F."/>
            <person name="Kohler A."/>
            <person name="Barry K."/>
            <person name="Baskaran P."/>
            <person name="Daum C."/>
            <person name="Fauchery L."/>
            <person name="Ihrmark K."/>
            <person name="Kuo A."/>
            <person name="LaButti K."/>
            <person name="Lipzen A."/>
            <person name="Morin E."/>
            <person name="Grigoriev I.V."/>
            <person name="Henrissat B."/>
            <person name="Lindahl B."/>
            <person name="Martin F."/>
        </authorList>
    </citation>
    <scope>NUCLEOTIDE SEQUENCE</scope>
    <source>
        <strain evidence="1">JB14</strain>
    </source>
</reference>
<feature type="non-terminal residue" evidence="1">
    <location>
        <position position="1"/>
    </location>
</feature>
<sequence>ASTSGSSVTFTLANTSAYFILGSLNYDHGVFQVTRIPEGNTSNQVVQSANGSSFLSDPQQILFWDSGLDETITYVIEVANT</sequence>
<dbReference type="AlphaFoldDB" id="A0A6A4H9Q4"/>
<name>A0A6A4H9Q4_9AGAR</name>
<dbReference type="OrthoDB" id="2576334at2759"/>
<gene>
    <name evidence="1" type="ORF">BT96DRAFT_799694</name>
</gene>
<proteinExistence type="predicted"/>